<dbReference type="InterPro" id="IPR011856">
    <property type="entry name" value="tRNA_endonuc-like_dom_sf"/>
</dbReference>
<comment type="caution">
    <text evidence="3">The sequence shown here is derived from an EMBL/GenBank/DDBJ whole genome shotgun (WGS) entry which is preliminary data.</text>
</comment>
<dbReference type="NCBIfam" id="NF009150">
    <property type="entry name" value="PRK12497.1-3"/>
    <property type="match status" value="1"/>
</dbReference>
<keyword evidence="3" id="KW-0378">Hydrolase</keyword>
<dbReference type="AlphaFoldDB" id="W6N1L5"/>
<dbReference type="HAMAP" id="MF_00048">
    <property type="entry name" value="UPF0102"/>
    <property type="match status" value="1"/>
</dbReference>
<dbReference type="OrthoDB" id="9802516at2"/>
<evidence type="ECO:0000256" key="2">
    <source>
        <dbReference type="HAMAP-Rule" id="MF_00048"/>
    </source>
</evidence>
<dbReference type="PANTHER" id="PTHR34039">
    <property type="entry name" value="UPF0102 PROTEIN YRAN"/>
    <property type="match status" value="1"/>
</dbReference>
<keyword evidence="3" id="KW-0540">Nuclease</keyword>
<dbReference type="NCBIfam" id="NF009154">
    <property type="entry name" value="PRK12497.3-3"/>
    <property type="match status" value="1"/>
</dbReference>
<dbReference type="CDD" id="cd20736">
    <property type="entry name" value="PoNe_Nuclease"/>
    <property type="match status" value="1"/>
</dbReference>
<evidence type="ECO:0000256" key="1">
    <source>
        <dbReference type="ARBA" id="ARBA00006738"/>
    </source>
</evidence>
<dbReference type="RefSeq" id="WP_017750628.1">
    <property type="nucleotide sequence ID" value="NZ_CBXI010000003.1"/>
</dbReference>
<dbReference type="NCBIfam" id="TIGR00252">
    <property type="entry name" value="YraN family protein"/>
    <property type="match status" value="1"/>
</dbReference>
<protein>
    <recommendedName>
        <fullName evidence="2">UPF0102 protein CTDIVETGP_0223</fullName>
    </recommendedName>
</protein>
<reference evidence="3 4" key="1">
    <citation type="journal article" date="2015" name="Genome Announc.">
        <title>Draft Genome Sequence of Clostridium tyrobutyricum Strain DIVETGP, Isolated from Cow's Milk for Grana Padano Production.</title>
        <authorList>
            <person name="Soggiu A."/>
            <person name="Piras C."/>
            <person name="Gaiarsa S."/>
            <person name="Sassera D."/>
            <person name="Roncada P."/>
            <person name="Bendixen E."/>
            <person name="Brasca M."/>
            <person name="Bonizzi L."/>
        </authorList>
    </citation>
    <scope>NUCLEOTIDE SEQUENCE [LARGE SCALE GENOMIC DNA]</scope>
    <source>
        <strain evidence="3 4">DIVETGP</strain>
    </source>
</reference>
<dbReference type="Gene3D" id="3.40.1350.10">
    <property type="match status" value="1"/>
</dbReference>
<evidence type="ECO:0000313" key="3">
    <source>
        <dbReference type="EMBL" id="CDL90153.1"/>
    </source>
</evidence>
<dbReference type="EMBL" id="CBXI010000003">
    <property type="protein sequence ID" value="CDL90153.1"/>
    <property type="molecule type" value="Genomic_DNA"/>
</dbReference>
<dbReference type="InterPro" id="IPR003509">
    <property type="entry name" value="UPF0102_YraN-like"/>
</dbReference>
<gene>
    <name evidence="3" type="ORF">CTDIVETGP_0223</name>
</gene>
<dbReference type="GO" id="GO:0004519">
    <property type="term" value="F:endonuclease activity"/>
    <property type="evidence" value="ECO:0007669"/>
    <property type="project" value="UniProtKB-KW"/>
</dbReference>
<dbReference type="PANTHER" id="PTHR34039:SF1">
    <property type="entry name" value="UPF0102 PROTEIN YRAN"/>
    <property type="match status" value="1"/>
</dbReference>
<dbReference type="Proteomes" id="UP000019482">
    <property type="component" value="Unassembled WGS sequence"/>
</dbReference>
<keyword evidence="3" id="KW-0255">Endonuclease</keyword>
<dbReference type="GO" id="GO:0016787">
    <property type="term" value="F:hydrolase activity"/>
    <property type="evidence" value="ECO:0007669"/>
    <property type="project" value="UniProtKB-KW"/>
</dbReference>
<keyword evidence="4" id="KW-1185">Reference proteome</keyword>
<dbReference type="InterPro" id="IPR011335">
    <property type="entry name" value="Restrct_endonuc-II-like"/>
</dbReference>
<organism evidence="3 4">
    <name type="scientific">Clostridium tyrobutyricum DIVETGP</name>
    <dbReference type="NCBI Taxonomy" id="1408889"/>
    <lineage>
        <taxon>Bacteria</taxon>
        <taxon>Bacillati</taxon>
        <taxon>Bacillota</taxon>
        <taxon>Clostridia</taxon>
        <taxon>Eubacteriales</taxon>
        <taxon>Clostridiaceae</taxon>
        <taxon>Clostridium</taxon>
    </lineage>
</organism>
<dbReference type="Pfam" id="PF02021">
    <property type="entry name" value="UPF0102"/>
    <property type="match status" value="1"/>
</dbReference>
<proteinExistence type="inferred from homology"/>
<sequence length="122" mass="14506">MKYNNKKIGDLGENIAVDYLYSIGYSIIEKNFRCKTGEIDIISQNKNTICFIEVKTRHSKNYGEPCEAVNHFKRIKIYRTAYIYVQKNKLYKYNIRFDIIEIMINSNKKSYNIKLIKNAFQV</sequence>
<evidence type="ECO:0000313" key="4">
    <source>
        <dbReference type="Proteomes" id="UP000019482"/>
    </source>
</evidence>
<accession>W6N1L5</accession>
<dbReference type="GO" id="GO:0003676">
    <property type="term" value="F:nucleic acid binding"/>
    <property type="evidence" value="ECO:0007669"/>
    <property type="project" value="InterPro"/>
</dbReference>
<comment type="similarity">
    <text evidence="1 2">Belongs to the UPF0102 family.</text>
</comment>
<name>W6N1L5_CLOTY</name>
<dbReference type="SUPFAM" id="SSF52980">
    <property type="entry name" value="Restriction endonuclease-like"/>
    <property type="match status" value="1"/>
</dbReference>
<dbReference type="GeneID" id="29420652"/>